<feature type="compositionally biased region" description="Pro residues" evidence="1">
    <location>
        <begin position="112"/>
        <end position="122"/>
    </location>
</feature>
<evidence type="ECO:0000256" key="1">
    <source>
        <dbReference type="SAM" id="MobiDB-lite"/>
    </source>
</evidence>
<feature type="compositionally biased region" description="Acidic residues" evidence="1">
    <location>
        <begin position="221"/>
        <end position="234"/>
    </location>
</feature>
<sequence length="350" mass="40185">MVSGTVLIFFNGLVSWFSLQYYSITTNIVIPAGLICNGRISIISSTITTWSSHPLYMFLILNLIVILVAFSSRTDLYHYYSNNLKTDDHDEYVVDGTASTTDDVVVASLSTSPPPPPLPPPQQQQQRCIKQSHGENRSTPTSTSTSRTTWMNSNCAEEEEEEEEVISKQHDKGNTETEQTLEETWKSIMEGSLGKTTTPQLKRGKKKKKKSLKIIRQKEEEREEEEEEEEEEIVEDHQAEVVNTENEQTLEETWKSIMEGSLGKTMTSQLKKRDVPQRMSAPKAKKEGMAWRDLRNCDKLNDAWRRGGLRRGTSLSLEELNHGVEAFIKNFYHHIRLQRRDSYFRFMRGA</sequence>
<reference evidence="3 4" key="1">
    <citation type="submission" date="2019-07" db="EMBL/GenBank/DDBJ databases">
        <title>De Novo Assembly of kiwifruit Actinidia rufa.</title>
        <authorList>
            <person name="Sugita-Konishi S."/>
            <person name="Sato K."/>
            <person name="Mori E."/>
            <person name="Abe Y."/>
            <person name="Kisaki G."/>
            <person name="Hamano K."/>
            <person name="Suezawa K."/>
            <person name="Otani M."/>
            <person name="Fukuda T."/>
            <person name="Manabe T."/>
            <person name="Gomi K."/>
            <person name="Tabuchi M."/>
            <person name="Akimitsu K."/>
            <person name="Kataoka I."/>
        </authorList>
    </citation>
    <scope>NUCLEOTIDE SEQUENCE [LARGE SCALE GENOMIC DNA]</scope>
    <source>
        <strain evidence="4">cv. Fuchu</strain>
    </source>
</reference>
<feature type="compositionally biased region" description="Basic residues" evidence="1">
    <location>
        <begin position="202"/>
        <end position="215"/>
    </location>
</feature>
<comment type="caution">
    <text evidence="3">The sequence shown here is derived from an EMBL/GenBank/DDBJ whole genome shotgun (WGS) entry which is preliminary data.</text>
</comment>
<evidence type="ECO:0000313" key="3">
    <source>
        <dbReference type="EMBL" id="GFZ00381.1"/>
    </source>
</evidence>
<dbReference type="EMBL" id="BJWL01000014">
    <property type="protein sequence ID" value="GFZ00381.1"/>
    <property type="molecule type" value="Genomic_DNA"/>
</dbReference>
<gene>
    <name evidence="3" type="ORF">Acr_14g0000170</name>
</gene>
<keyword evidence="2" id="KW-0812">Transmembrane</keyword>
<protein>
    <recommendedName>
        <fullName evidence="5">DUF4408 domain-containing protein</fullName>
    </recommendedName>
</protein>
<feature type="region of interest" description="Disordered" evidence="1">
    <location>
        <begin position="265"/>
        <end position="288"/>
    </location>
</feature>
<accession>A0A7J0FP03</accession>
<feature type="transmembrane region" description="Helical" evidence="2">
    <location>
        <begin position="54"/>
        <end position="72"/>
    </location>
</feature>
<feature type="compositionally biased region" description="Basic and acidic residues" evidence="1">
    <location>
        <begin position="165"/>
        <end position="175"/>
    </location>
</feature>
<dbReference type="PANTHER" id="PTHR33098:SF76">
    <property type="entry name" value="DUF4408 DOMAIN-CONTAINING PROTEIN"/>
    <property type="match status" value="1"/>
</dbReference>
<feature type="transmembrane region" description="Helical" evidence="2">
    <location>
        <begin position="20"/>
        <end position="42"/>
    </location>
</feature>
<evidence type="ECO:0000256" key="2">
    <source>
        <dbReference type="SAM" id="Phobius"/>
    </source>
</evidence>
<dbReference type="OrthoDB" id="10366302at2759"/>
<dbReference type="Proteomes" id="UP000585474">
    <property type="component" value="Unassembled WGS sequence"/>
</dbReference>
<evidence type="ECO:0008006" key="5">
    <source>
        <dbReference type="Google" id="ProtNLM"/>
    </source>
</evidence>
<keyword evidence="4" id="KW-1185">Reference proteome</keyword>
<keyword evidence="2" id="KW-1133">Transmembrane helix</keyword>
<keyword evidence="2" id="KW-0472">Membrane</keyword>
<organism evidence="3 4">
    <name type="scientific">Actinidia rufa</name>
    <dbReference type="NCBI Taxonomy" id="165716"/>
    <lineage>
        <taxon>Eukaryota</taxon>
        <taxon>Viridiplantae</taxon>
        <taxon>Streptophyta</taxon>
        <taxon>Embryophyta</taxon>
        <taxon>Tracheophyta</taxon>
        <taxon>Spermatophyta</taxon>
        <taxon>Magnoliopsida</taxon>
        <taxon>eudicotyledons</taxon>
        <taxon>Gunneridae</taxon>
        <taxon>Pentapetalae</taxon>
        <taxon>asterids</taxon>
        <taxon>Ericales</taxon>
        <taxon>Actinidiaceae</taxon>
        <taxon>Actinidia</taxon>
    </lineage>
</organism>
<name>A0A7J0FP03_9ERIC</name>
<dbReference type="AlphaFoldDB" id="A0A7J0FP03"/>
<dbReference type="Pfam" id="PF05553">
    <property type="entry name" value="DUF761"/>
    <property type="match status" value="1"/>
</dbReference>
<dbReference type="InterPro" id="IPR008480">
    <property type="entry name" value="DUF761_pln"/>
</dbReference>
<feature type="compositionally biased region" description="Low complexity" evidence="1">
    <location>
        <begin position="137"/>
        <end position="149"/>
    </location>
</feature>
<dbReference type="PANTHER" id="PTHR33098">
    <property type="entry name" value="COTTON FIBER (DUF761)"/>
    <property type="match status" value="1"/>
</dbReference>
<proteinExistence type="predicted"/>
<feature type="region of interest" description="Disordered" evidence="1">
    <location>
        <begin position="107"/>
        <end position="237"/>
    </location>
</feature>
<evidence type="ECO:0000313" key="4">
    <source>
        <dbReference type="Proteomes" id="UP000585474"/>
    </source>
</evidence>